<dbReference type="InterPro" id="IPR051169">
    <property type="entry name" value="NADH-Q_oxidoreductase"/>
</dbReference>
<comment type="cofactor">
    <cofactor evidence="1">
        <name>FAD</name>
        <dbReference type="ChEBI" id="CHEBI:57692"/>
    </cofactor>
</comment>
<dbReference type="InterPro" id="IPR036188">
    <property type="entry name" value="FAD/NAD-bd_sf"/>
</dbReference>
<dbReference type="PRINTS" id="PR00368">
    <property type="entry name" value="FADPNR"/>
</dbReference>
<evidence type="ECO:0000256" key="2">
    <source>
        <dbReference type="ARBA" id="ARBA00005272"/>
    </source>
</evidence>
<evidence type="ECO:0000313" key="7">
    <source>
        <dbReference type="EMBL" id="MBY6275418.1"/>
    </source>
</evidence>
<dbReference type="InterPro" id="IPR023753">
    <property type="entry name" value="FAD/NAD-binding_dom"/>
</dbReference>
<dbReference type="EMBL" id="PIUK01000024">
    <property type="protein sequence ID" value="MBY6275418.1"/>
    <property type="molecule type" value="Genomic_DNA"/>
</dbReference>
<protein>
    <recommendedName>
        <fullName evidence="6">FAD/NAD(P)-binding domain-containing protein</fullName>
    </recommendedName>
</protein>
<dbReference type="SUPFAM" id="SSF51905">
    <property type="entry name" value="FAD/NAD(P)-binding domain"/>
    <property type="match status" value="1"/>
</dbReference>
<dbReference type="PANTHER" id="PTHR42913:SF3">
    <property type="entry name" value="64 KDA MITOCHONDRIAL NADH DEHYDROGENASE (EUROFUNG)"/>
    <property type="match status" value="1"/>
</dbReference>
<keyword evidence="4" id="KW-0274">FAD</keyword>
<comment type="similarity">
    <text evidence="2">Belongs to the NADH dehydrogenase family.</text>
</comment>
<evidence type="ECO:0000259" key="6">
    <source>
        <dbReference type="Pfam" id="PF07992"/>
    </source>
</evidence>
<evidence type="ECO:0000256" key="4">
    <source>
        <dbReference type="ARBA" id="ARBA00022827"/>
    </source>
</evidence>
<keyword evidence="5" id="KW-0560">Oxidoreductase</keyword>
<dbReference type="GO" id="GO:0003955">
    <property type="term" value="F:NAD(P)H dehydrogenase (quinone) activity"/>
    <property type="evidence" value="ECO:0007669"/>
    <property type="project" value="TreeGrafter"/>
</dbReference>
<name>A0A953I704_SYMTR</name>
<feature type="domain" description="FAD/NAD(P)-binding" evidence="6">
    <location>
        <begin position="14"/>
        <end position="312"/>
    </location>
</feature>
<dbReference type="PANTHER" id="PTHR42913">
    <property type="entry name" value="APOPTOSIS-INDUCING FACTOR 1"/>
    <property type="match status" value="1"/>
</dbReference>
<evidence type="ECO:0000256" key="3">
    <source>
        <dbReference type="ARBA" id="ARBA00022630"/>
    </source>
</evidence>
<evidence type="ECO:0000256" key="5">
    <source>
        <dbReference type="ARBA" id="ARBA00023002"/>
    </source>
</evidence>
<evidence type="ECO:0000313" key="8">
    <source>
        <dbReference type="Proteomes" id="UP000732377"/>
    </source>
</evidence>
<dbReference type="Pfam" id="PF07992">
    <property type="entry name" value="Pyr_redox_2"/>
    <property type="match status" value="1"/>
</dbReference>
<sequence length="415" mass="44441">MRTLSEPTVDSRVRVVVLGAGYAGLTCFLELQDRLARGHDLVLVSRDRHHWFTTELHTYAAGHDADAVRIPLRRLVRPPGRLIIDHVSALRPAARQVELKLSGTLAYDLLVFALGSEPEYFGLPGIPRHALTIGSPPAAREVRERVRALAAREGPPGHVLVVGGGLTGVELAAELADEYPGRLRVTILEAAPEIKAGFPPDLVQVARRILEGKGIRILAGSPIVTADASCVHLQGGGEVPYDLLVWAGGVRGHSLLARAGLALGGRGRARVDAFLRSVSDDRIYVIGDSAAFADPASGREIPPTGQAAVQMGRAAAENILRRLGGRPERPFAFRMQGQFASLGHHEGVGVLGEAPMAGLPAMAVKHFVEGLHAWEVGGGVMPLVRRLVAAPVGYLRGRRLRTFTRQPRPVSEQPP</sequence>
<keyword evidence="3" id="KW-0285">Flavoprotein</keyword>
<evidence type="ECO:0000256" key="1">
    <source>
        <dbReference type="ARBA" id="ARBA00001974"/>
    </source>
</evidence>
<organism evidence="7 8">
    <name type="scientific">Symbiobacterium thermophilum</name>
    <dbReference type="NCBI Taxonomy" id="2734"/>
    <lineage>
        <taxon>Bacteria</taxon>
        <taxon>Bacillati</taxon>
        <taxon>Bacillota</taxon>
        <taxon>Clostridia</taxon>
        <taxon>Eubacteriales</taxon>
        <taxon>Symbiobacteriaceae</taxon>
        <taxon>Symbiobacterium</taxon>
    </lineage>
</organism>
<dbReference type="Proteomes" id="UP000732377">
    <property type="component" value="Unassembled WGS sequence"/>
</dbReference>
<comment type="caution">
    <text evidence="7">The sequence shown here is derived from an EMBL/GenBank/DDBJ whole genome shotgun (WGS) entry which is preliminary data.</text>
</comment>
<dbReference type="GO" id="GO:0019646">
    <property type="term" value="P:aerobic electron transport chain"/>
    <property type="evidence" value="ECO:0007669"/>
    <property type="project" value="TreeGrafter"/>
</dbReference>
<dbReference type="AlphaFoldDB" id="A0A953I704"/>
<accession>A0A953I704</accession>
<reference evidence="7" key="1">
    <citation type="submission" date="2017-11" db="EMBL/GenBank/DDBJ databases">
        <title>Three new genomes from thermophilic consortium.</title>
        <authorList>
            <person name="Quaggio R."/>
            <person name="Amgarten D."/>
            <person name="Setubal J.C."/>
        </authorList>
    </citation>
    <scope>NUCLEOTIDE SEQUENCE</scope>
    <source>
        <strain evidence="7">ZCTH01-B2</strain>
    </source>
</reference>
<proteinExistence type="inferred from homology"/>
<dbReference type="Gene3D" id="3.50.50.100">
    <property type="match status" value="1"/>
</dbReference>
<gene>
    <name evidence="7" type="ORF">CWE10_04235</name>
</gene>